<dbReference type="AlphaFoldDB" id="A0A6N9H9J3"/>
<dbReference type="InterPro" id="IPR036366">
    <property type="entry name" value="PGBDSf"/>
</dbReference>
<dbReference type="InterPro" id="IPR002508">
    <property type="entry name" value="MurNAc-LAA_cat"/>
</dbReference>
<gene>
    <name evidence="3" type="ORF">GSY69_09440</name>
</gene>
<evidence type="ECO:0000313" key="3">
    <source>
        <dbReference type="EMBL" id="MYM20184.1"/>
    </source>
</evidence>
<dbReference type="GO" id="GO:0008745">
    <property type="term" value="F:N-acetylmuramoyl-L-alanine amidase activity"/>
    <property type="evidence" value="ECO:0007669"/>
    <property type="project" value="InterPro"/>
</dbReference>
<accession>A0A6N9H9J3</accession>
<dbReference type="Pfam" id="PF01471">
    <property type="entry name" value="PG_binding_1"/>
    <property type="match status" value="2"/>
</dbReference>
<evidence type="ECO:0000313" key="4">
    <source>
        <dbReference type="Proteomes" id="UP000469215"/>
    </source>
</evidence>
<comment type="caution">
    <text evidence="3">The sequence shown here is derived from an EMBL/GenBank/DDBJ whole genome shotgun (WGS) entry which is preliminary data.</text>
</comment>
<feature type="domain" description="MurNAc-LAA" evidence="2">
    <location>
        <begin position="236"/>
        <end position="353"/>
    </location>
</feature>
<dbReference type="SMART" id="SM00646">
    <property type="entry name" value="Ami_3"/>
    <property type="match status" value="1"/>
</dbReference>
<evidence type="ECO:0000256" key="1">
    <source>
        <dbReference type="ARBA" id="ARBA00022801"/>
    </source>
</evidence>
<dbReference type="SUPFAM" id="SSF53187">
    <property type="entry name" value="Zn-dependent exopeptidases"/>
    <property type="match status" value="1"/>
</dbReference>
<dbReference type="RefSeq" id="WP_160953604.1">
    <property type="nucleotide sequence ID" value="NZ_WWEQ01000039.1"/>
</dbReference>
<dbReference type="EMBL" id="WWEQ01000039">
    <property type="protein sequence ID" value="MYM20184.1"/>
    <property type="molecule type" value="Genomic_DNA"/>
</dbReference>
<dbReference type="InterPro" id="IPR002477">
    <property type="entry name" value="Peptidoglycan-bd-like"/>
</dbReference>
<organism evidence="3 4">
    <name type="scientific">Brevibacterium rongguiense</name>
    <dbReference type="NCBI Taxonomy" id="2695267"/>
    <lineage>
        <taxon>Bacteria</taxon>
        <taxon>Bacillati</taxon>
        <taxon>Actinomycetota</taxon>
        <taxon>Actinomycetes</taxon>
        <taxon>Micrococcales</taxon>
        <taxon>Brevibacteriaceae</taxon>
        <taxon>Brevibacterium</taxon>
    </lineage>
</organism>
<dbReference type="Proteomes" id="UP000469215">
    <property type="component" value="Unassembled WGS sequence"/>
</dbReference>
<dbReference type="GO" id="GO:0009253">
    <property type="term" value="P:peptidoglycan catabolic process"/>
    <property type="evidence" value="ECO:0007669"/>
    <property type="project" value="InterPro"/>
</dbReference>
<sequence length="382" mass="40982">MPTSLFPTLRRGDSHPVLQVTKSQLARLGLPVGDAESDEFDRTFDSAIREFQQQRGIVCDGVLGPETFSQVELARFRLGDRVLSFDPVRPMRGDDVAELQMRLSRLGMYTERLDFIFGPQTDAAVRDAQQNLGIQPDGIVGPATLHALSGVVRSGSAGTVFALRERVRLTATGASLAGRVFVIEAGTTPRDFTALHLSQEQADAEARISGDIARRVTGRLTALGAAAITADARSDPRLGDELGAAAVVSITQDHSPSPVANGVATYYFGNSVREQGLSPTGRRLSSFIQRELTARTGFTDCRAHAASWDSLSVLRTPKVHVVAGYLSNAEDARRLADDTVRDSMAEAIVVALQRLYLQGEADPETGTLSVTAIAEATGKTHP</sequence>
<keyword evidence="4" id="KW-1185">Reference proteome</keyword>
<dbReference type="CDD" id="cd02696">
    <property type="entry name" value="MurNAc-LAA"/>
    <property type="match status" value="1"/>
</dbReference>
<dbReference type="PANTHER" id="PTHR30404:SF0">
    <property type="entry name" value="N-ACETYLMURAMOYL-L-ALANINE AMIDASE AMIC"/>
    <property type="match status" value="1"/>
</dbReference>
<dbReference type="InterPro" id="IPR050695">
    <property type="entry name" value="N-acetylmuramoyl_amidase_3"/>
</dbReference>
<dbReference type="Gene3D" id="3.40.630.40">
    <property type="entry name" value="Zn-dependent exopeptidases"/>
    <property type="match status" value="1"/>
</dbReference>
<protein>
    <submittedName>
        <fullName evidence="3">N-acetylmuramoyl-L-alanine amidase</fullName>
    </submittedName>
</protein>
<dbReference type="Pfam" id="PF01520">
    <property type="entry name" value="Amidase_3"/>
    <property type="match status" value="1"/>
</dbReference>
<name>A0A6N9H9J3_9MICO</name>
<dbReference type="SUPFAM" id="SSF47090">
    <property type="entry name" value="PGBD-like"/>
    <property type="match status" value="2"/>
</dbReference>
<proteinExistence type="predicted"/>
<dbReference type="Gene3D" id="1.10.101.10">
    <property type="entry name" value="PGBD-like superfamily/PGBD"/>
    <property type="match status" value="2"/>
</dbReference>
<keyword evidence="1" id="KW-0378">Hydrolase</keyword>
<dbReference type="InterPro" id="IPR036365">
    <property type="entry name" value="PGBD-like_sf"/>
</dbReference>
<dbReference type="GO" id="GO:0030288">
    <property type="term" value="C:outer membrane-bounded periplasmic space"/>
    <property type="evidence" value="ECO:0007669"/>
    <property type="project" value="TreeGrafter"/>
</dbReference>
<evidence type="ECO:0000259" key="2">
    <source>
        <dbReference type="SMART" id="SM00646"/>
    </source>
</evidence>
<dbReference type="PANTHER" id="PTHR30404">
    <property type="entry name" value="N-ACETYLMURAMOYL-L-ALANINE AMIDASE"/>
    <property type="match status" value="1"/>
</dbReference>
<reference evidence="3 4" key="1">
    <citation type="submission" date="2020-01" db="EMBL/GenBank/DDBJ databases">
        <authorList>
            <person name="Deng T."/>
        </authorList>
    </citation>
    <scope>NUCLEOTIDE SEQUENCE [LARGE SCALE GENOMIC DNA]</scope>
    <source>
        <strain evidence="3 4">5221</strain>
    </source>
</reference>